<feature type="transmembrane region" description="Helical" evidence="5">
    <location>
        <begin position="249"/>
        <end position="274"/>
    </location>
</feature>
<accession>A0A9P9EDJ5</accession>
<evidence type="ECO:0000256" key="4">
    <source>
        <dbReference type="ARBA" id="ARBA00023136"/>
    </source>
</evidence>
<feature type="transmembrane region" description="Helical" evidence="5">
    <location>
        <begin position="91"/>
        <end position="114"/>
    </location>
</feature>
<evidence type="ECO:0000256" key="2">
    <source>
        <dbReference type="ARBA" id="ARBA00022692"/>
    </source>
</evidence>
<dbReference type="AlphaFoldDB" id="A0A9P9EDJ5"/>
<dbReference type="EMBL" id="JAGMUU010000015">
    <property type="protein sequence ID" value="KAH7137439.1"/>
    <property type="molecule type" value="Genomic_DNA"/>
</dbReference>
<dbReference type="GO" id="GO:0000324">
    <property type="term" value="C:fungal-type vacuole"/>
    <property type="evidence" value="ECO:0007669"/>
    <property type="project" value="TreeGrafter"/>
</dbReference>
<feature type="transmembrane region" description="Helical" evidence="5">
    <location>
        <begin position="211"/>
        <end position="229"/>
    </location>
</feature>
<protein>
    <submittedName>
        <fullName evidence="6">RTA1 like protein-domain-containing protein</fullName>
    </submittedName>
</protein>
<evidence type="ECO:0000313" key="7">
    <source>
        <dbReference type="Proteomes" id="UP000717696"/>
    </source>
</evidence>
<name>A0A9P9EDJ5_9HYPO</name>
<sequence length="307" mass="33952">MADDKYLVRFGPNANCTLELCTIDESVYGYRPSLPVNIIFAALFSIATIVHVFLGLRWKTWWFMWCLVLSCTHEVAGYIGRIMLYTNPWSFTGFIIQIICITQAPVFYCAAIYVTLGHIINNYSPSLARFSPKLLVWVFVPCDIISLTCQGIGGSLSATSSGSSQIGVDVAMAGLIFQIITLVAFCGLFGDYLFRYLRSKKAVPLSAREKLFFSFMCIAVLATLARCIFRADELKEGYEGEAIKDEGLFIGLEGVLVVISVFCLCVAHPGFVFTDHGPRYDTVRGIEETGVLLANQKMVTATRAMPA</sequence>
<evidence type="ECO:0000313" key="6">
    <source>
        <dbReference type="EMBL" id="KAH7137439.1"/>
    </source>
</evidence>
<keyword evidence="4 5" id="KW-0472">Membrane</keyword>
<dbReference type="InterPro" id="IPR007568">
    <property type="entry name" value="RTA1"/>
</dbReference>
<proteinExistence type="predicted"/>
<feature type="transmembrane region" description="Helical" evidence="5">
    <location>
        <begin position="170"/>
        <end position="190"/>
    </location>
</feature>
<feature type="transmembrane region" description="Helical" evidence="5">
    <location>
        <begin position="34"/>
        <end position="54"/>
    </location>
</feature>
<evidence type="ECO:0000256" key="5">
    <source>
        <dbReference type="SAM" id="Phobius"/>
    </source>
</evidence>
<keyword evidence="7" id="KW-1185">Reference proteome</keyword>
<comment type="subcellular location">
    <subcellularLocation>
        <location evidence="1">Membrane</location>
        <topology evidence="1">Multi-pass membrane protein</topology>
    </subcellularLocation>
</comment>
<dbReference type="Pfam" id="PF04479">
    <property type="entry name" value="RTA1"/>
    <property type="match status" value="1"/>
</dbReference>
<keyword evidence="3 5" id="KW-1133">Transmembrane helix</keyword>
<feature type="transmembrane region" description="Helical" evidence="5">
    <location>
        <begin position="61"/>
        <end position="79"/>
    </location>
</feature>
<dbReference type="GO" id="GO:0005886">
    <property type="term" value="C:plasma membrane"/>
    <property type="evidence" value="ECO:0007669"/>
    <property type="project" value="TreeGrafter"/>
</dbReference>
<keyword evidence="2 5" id="KW-0812">Transmembrane</keyword>
<dbReference type="PANTHER" id="PTHR31465:SF9">
    <property type="entry name" value="SPHINGOID LONG-CHAIN BASE TRANSPORTER RSB1"/>
    <property type="match status" value="1"/>
</dbReference>
<gene>
    <name evidence="6" type="ORF">B0J13DRAFT_448366</name>
</gene>
<dbReference type="PANTHER" id="PTHR31465">
    <property type="entry name" value="PROTEIN RTA1-RELATED"/>
    <property type="match status" value="1"/>
</dbReference>
<reference evidence="6" key="1">
    <citation type="journal article" date="2021" name="Nat. Commun.">
        <title>Genetic determinants of endophytism in the Arabidopsis root mycobiome.</title>
        <authorList>
            <person name="Mesny F."/>
            <person name="Miyauchi S."/>
            <person name="Thiergart T."/>
            <person name="Pickel B."/>
            <person name="Atanasova L."/>
            <person name="Karlsson M."/>
            <person name="Huettel B."/>
            <person name="Barry K.W."/>
            <person name="Haridas S."/>
            <person name="Chen C."/>
            <person name="Bauer D."/>
            <person name="Andreopoulos W."/>
            <person name="Pangilinan J."/>
            <person name="LaButti K."/>
            <person name="Riley R."/>
            <person name="Lipzen A."/>
            <person name="Clum A."/>
            <person name="Drula E."/>
            <person name="Henrissat B."/>
            <person name="Kohler A."/>
            <person name="Grigoriev I.V."/>
            <person name="Martin F.M."/>
            <person name="Hacquard S."/>
        </authorList>
    </citation>
    <scope>NUCLEOTIDE SEQUENCE</scope>
    <source>
        <strain evidence="6">MPI-CAGE-AT-0021</strain>
    </source>
</reference>
<dbReference type="Proteomes" id="UP000717696">
    <property type="component" value="Unassembled WGS sequence"/>
</dbReference>
<dbReference type="OrthoDB" id="4521223at2759"/>
<feature type="transmembrane region" description="Helical" evidence="5">
    <location>
        <begin position="134"/>
        <end position="158"/>
    </location>
</feature>
<evidence type="ECO:0000256" key="1">
    <source>
        <dbReference type="ARBA" id="ARBA00004141"/>
    </source>
</evidence>
<evidence type="ECO:0000256" key="3">
    <source>
        <dbReference type="ARBA" id="ARBA00022989"/>
    </source>
</evidence>
<comment type="caution">
    <text evidence="6">The sequence shown here is derived from an EMBL/GenBank/DDBJ whole genome shotgun (WGS) entry which is preliminary data.</text>
</comment>
<organism evidence="6 7">
    <name type="scientific">Dactylonectria estremocensis</name>
    <dbReference type="NCBI Taxonomy" id="1079267"/>
    <lineage>
        <taxon>Eukaryota</taxon>
        <taxon>Fungi</taxon>
        <taxon>Dikarya</taxon>
        <taxon>Ascomycota</taxon>
        <taxon>Pezizomycotina</taxon>
        <taxon>Sordariomycetes</taxon>
        <taxon>Hypocreomycetidae</taxon>
        <taxon>Hypocreales</taxon>
        <taxon>Nectriaceae</taxon>
        <taxon>Dactylonectria</taxon>
    </lineage>
</organism>